<dbReference type="Pfam" id="PF01336">
    <property type="entry name" value="tRNA_anti-codon"/>
    <property type="match status" value="1"/>
</dbReference>
<keyword evidence="7" id="KW-0030">Aminoacyl-tRNA synthetase</keyword>
<dbReference type="KEGG" id="lak:106151418"/>
<feature type="domain" description="Aminoacyl-transfer RNA synthetases class-II family profile" evidence="8">
    <location>
        <begin position="153"/>
        <end position="480"/>
    </location>
</feature>
<dbReference type="CDD" id="cd04318">
    <property type="entry name" value="EcAsnRS_like_N"/>
    <property type="match status" value="1"/>
</dbReference>
<evidence type="ECO:0000313" key="10">
    <source>
        <dbReference type="RefSeq" id="XP_013380126.1"/>
    </source>
</evidence>
<evidence type="ECO:0000256" key="2">
    <source>
        <dbReference type="ARBA" id="ARBA00012816"/>
    </source>
</evidence>
<dbReference type="PROSITE" id="PS50862">
    <property type="entry name" value="AA_TRNA_LIGASE_II"/>
    <property type="match status" value="1"/>
</dbReference>
<proteinExistence type="inferred from homology"/>
<organism evidence="9 10">
    <name type="scientific">Lingula anatina</name>
    <name type="common">Brachiopod</name>
    <name type="synonym">Lingula unguis</name>
    <dbReference type="NCBI Taxonomy" id="7574"/>
    <lineage>
        <taxon>Eukaryota</taxon>
        <taxon>Metazoa</taxon>
        <taxon>Spiralia</taxon>
        <taxon>Lophotrochozoa</taxon>
        <taxon>Brachiopoda</taxon>
        <taxon>Linguliformea</taxon>
        <taxon>Lingulata</taxon>
        <taxon>Lingulida</taxon>
        <taxon>Linguloidea</taxon>
        <taxon>Lingulidae</taxon>
        <taxon>Lingula</taxon>
    </lineage>
</organism>
<dbReference type="FunFam" id="3.30.930.10:FF:000016">
    <property type="entry name" value="Asparagine--tRNA ligase"/>
    <property type="match status" value="1"/>
</dbReference>
<keyword evidence="6" id="KW-0648">Protein biosynthesis</keyword>
<dbReference type="Pfam" id="PF00152">
    <property type="entry name" value="tRNA-synt_2"/>
    <property type="match status" value="1"/>
</dbReference>
<name>A0A1S3H3T2_LINAN</name>
<dbReference type="Gene3D" id="2.40.50.140">
    <property type="entry name" value="Nucleic acid-binding proteins"/>
    <property type="match status" value="1"/>
</dbReference>
<dbReference type="SUPFAM" id="SSF55681">
    <property type="entry name" value="Class II aaRS and biotin synthetases"/>
    <property type="match status" value="1"/>
</dbReference>
<protein>
    <recommendedName>
        <fullName evidence="2">asparagine--tRNA ligase</fullName>
        <ecNumber evidence="2">6.1.1.22</ecNumber>
    </recommendedName>
</protein>
<dbReference type="GO" id="GO:0005524">
    <property type="term" value="F:ATP binding"/>
    <property type="evidence" value="ECO:0007669"/>
    <property type="project" value="UniProtKB-KW"/>
</dbReference>
<dbReference type="InterPro" id="IPR002312">
    <property type="entry name" value="Asp/Asn-tRNA-synth_IIb"/>
</dbReference>
<dbReference type="AlphaFoldDB" id="A0A1S3H3T2"/>
<evidence type="ECO:0000256" key="6">
    <source>
        <dbReference type="ARBA" id="ARBA00022917"/>
    </source>
</evidence>
<dbReference type="InterPro" id="IPR045864">
    <property type="entry name" value="aa-tRNA-synth_II/BPL/LPL"/>
</dbReference>
<dbReference type="OrthoDB" id="1931232at2759"/>
<keyword evidence="9" id="KW-1185">Reference proteome</keyword>
<dbReference type="FunCoup" id="A0A1S3H3T2">
    <property type="interactions" value="1522"/>
</dbReference>
<keyword evidence="5" id="KW-0067">ATP-binding</keyword>
<dbReference type="Gene3D" id="3.30.930.10">
    <property type="entry name" value="Bira Bifunctional Protein, Domain 2"/>
    <property type="match status" value="1"/>
</dbReference>
<dbReference type="GO" id="GO:0003676">
    <property type="term" value="F:nucleic acid binding"/>
    <property type="evidence" value="ECO:0007669"/>
    <property type="project" value="InterPro"/>
</dbReference>
<dbReference type="InterPro" id="IPR012340">
    <property type="entry name" value="NA-bd_OB-fold"/>
</dbReference>
<evidence type="ECO:0000259" key="8">
    <source>
        <dbReference type="PROSITE" id="PS50862"/>
    </source>
</evidence>
<dbReference type="GO" id="GO:0006421">
    <property type="term" value="P:asparaginyl-tRNA aminoacylation"/>
    <property type="evidence" value="ECO:0007669"/>
    <property type="project" value="InterPro"/>
</dbReference>
<evidence type="ECO:0000256" key="5">
    <source>
        <dbReference type="ARBA" id="ARBA00022840"/>
    </source>
</evidence>
<reference evidence="10" key="1">
    <citation type="submission" date="2025-08" db="UniProtKB">
        <authorList>
            <consortium name="RefSeq"/>
        </authorList>
    </citation>
    <scope>IDENTIFICATION</scope>
    <source>
        <tissue evidence="10">Gonads</tissue>
    </source>
</reference>
<evidence type="ECO:0000256" key="1">
    <source>
        <dbReference type="ARBA" id="ARBA00008226"/>
    </source>
</evidence>
<dbReference type="OMA" id="PEMAFYD"/>
<dbReference type="PANTHER" id="PTHR22594">
    <property type="entry name" value="ASPARTYL/LYSYL-TRNA SYNTHETASE"/>
    <property type="match status" value="1"/>
</dbReference>
<dbReference type="PANTHER" id="PTHR22594:SF34">
    <property type="entry name" value="ASPARAGINE--TRNA LIGASE, MITOCHONDRIAL-RELATED"/>
    <property type="match status" value="1"/>
</dbReference>
<dbReference type="InterPro" id="IPR004364">
    <property type="entry name" value="Aa-tRNA-synt_II"/>
</dbReference>
<keyword evidence="3 10" id="KW-0436">Ligase</keyword>
<dbReference type="InterPro" id="IPR004365">
    <property type="entry name" value="NA-bd_OB_tRNA"/>
</dbReference>
<keyword evidence="4" id="KW-0547">Nucleotide-binding</keyword>
<dbReference type="InterPro" id="IPR006195">
    <property type="entry name" value="aa-tRNA-synth_II"/>
</dbReference>
<dbReference type="GO" id="GO:0004816">
    <property type="term" value="F:asparagine-tRNA ligase activity"/>
    <property type="evidence" value="ECO:0007669"/>
    <property type="project" value="UniProtKB-EC"/>
</dbReference>
<dbReference type="InterPro" id="IPR004522">
    <property type="entry name" value="Asn-tRNA-ligase"/>
</dbReference>
<dbReference type="NCBIfam" id="TIGR00457">
    <property type="entry name" value="asnS"/>
    <property type="match status" value="1"/>
</dbReference>
<dbReference type="RefSeq" id="XP_013380126.1">
    <property type="nucleotide sequence ID" value="XM_013524672.1"/>
</dbReference>
<dbReference type="GO" id="GO:0005739">
    <property type="term" value="C:mitochondrion"/>
    <property type="evidence" value="ECO:0007669"/>
    <property type="project" value="TreeGrafter"/>
</dbReference>
<accession>A0A1S3H3T2</accession>
<dbReference type="SUPFAM" id="SSF50249">
    <property type="entry name" value="Nucleic acid-binding proteins"/>
    <property type="match status" value="1"/>
</dbReference>
<dbReference type="InParanoid" id="A0A1S3H3T2"/>
<dbReference type="GeneID" id="106151418"/>
<evidence type="ECO:0000313" key="9">
    <source>
        <dbReference type="Proteomes" id="UP000085678"/>
    </source>
</evidence>
<dbReference type="STRING" id="7574.A0A1S3H3T2"/>
<dbReference type="NCBIfam" id="NF003037">
    <property type="entry name" value="PRK03932.1"/>
    <property type="match status" value="1"/>
</dbReference>
<evidence type="ECO:0000256" key="7">
    <source>
        <dbReference type="ARBA" id="ARBA00023146"/>
    </source>
</evidence>
<evidence type="ECO:0000256" key="3">
    <source>
        <dbReference type="ARBA" id="ARBA00022598"/>
    </source>
</evidence>
<dbReference type="PRINTS" id="PR01042">
    <property type="entry name" value="TRNASYNTHASP"/>
</dbReference>
<dbReference type="EC" id="6.1.1.22" evidence="2"/>
<dbReference type="CDD" id="cd00776">
    <property type="entry name" value="AsxRS_core"/>
    <property type="match status" value="1"/>
</dbReference>
<gene>
    <name evidence="10" type="primary">LOC106151418</name>
</gene>
<comment type="similarity">
    <text evidence="1">Belongs to the class-II aminoacyl-tRNA synthetase family.</text>
</comment>
<dbReference type="Proteomes" id="UP000085678">
    <property type="component" value="Unplaced"/>
</dbReference>
<sequence>MAAPMSCCRRALLQRFRGQSYCIRPPVRLSSSISKILNGDVEKTELSVTGWVKSVRDQKEVAFLHMNDGSCNEHLQVVARPEMVENVTYGSYVKVKGQLVDSPKDGQTFELLAEDLKLIGSCDPDVYPFKPRTHHPLVYGREYPHLRPRTNIFGAAMRIRNAATMALHSFFQQEGYLHVHTPVITTNDCEGAGEVFRVEPHRKEIMEDIKKEDEKEGDSSNPHFFSAPAFLTVSGQLHLEVLTGAFSKVYTFGPTFRAENSRDRLHLAEFYMVEAELTDTHSLHDLTEVIEKTVKHTTEALLTNCQSDMKTYFKHVAPSEHHTHLKEMLSNDFKSITYTEAIEILIKHNEELTFKLQWGDDLKKEHEKFLVSHFGSLPLFVTDFPLELKPFYARSNEDGKTAAAVDLLVPDVGELFGGTIREERYDILREKINKLGLEADLMWYLDLRRFGSAPHGGFGMGFERYLQYVLGLQNIRDTIPFPRTVRSCRL</sequence>
<evidence type="ECO:0000256" key="4">
    <source>
        <dbReference type="ARBA" id="ARBA00022741"/>
    </source>
</evidence>